<dbReference type="GeneID" id="93112845"/>
<reference evidence="1 2" key="1">
    <citation type="journal article" date="2017" name="Genome Biol. Evol.">
        <title>Comparative Genomic Analysis Identifies a Campylobacter Clade Deficient in Selenium Metabolism.</title>
        <authorList>
            <person name="Miller W.G."/>
            <person name="Yee E."/>
            <person name="Lopes B.S."/>
            <person name="Chapman M.H."/>
            <person name="Huynh S."/>
            <person name="Bono J.L."/>
            <person name="Parker C.T."/>
            <person name="Strachan N.J.C."/>
            <person name="Forbes K.J."/>
        </authorList>
    </citation>
    <scope>NUCLEOTIDE SEQUENCE [LARGE SCALE GENOMIC DNA]</scope>
    <source>
        <strain evidence="1 2">RM9261</strain>
    </source>
</reference>
<proteinExistence type="predicted"/>
<accession>A0ABZ2E8P8</accession>
<dbReference type="RefSeq" id="WP_086255859.1">
    <property type="nucleotide sequence ID" value="NZ_CP018793.1"/>
</dbReference>
<dbReference type="EMBL" id="CP144916">
    <property type="protein sequence ID" value="WWC42131.1"/>
    <property type="molecule type" value="Genomic_DNA"/>
</dbReference>
<organism evidence="1 2">
    <name type="scientific">Campylobacter vicugnae</name>
    <dbReference type="NCBI Taxonomy" id="1660076"/>
    <lineage>
        <taxon>Bacteria</taxon>
        <taxon>Pseudomonadati</taxon>
        <taxon>Campylobacterota</taxon>
        <taxon>Epsilonproteobacteria</taxon>
        <taxon>Campylobacterales</taxon>
        <taxon>Campylobacteraceae</taxon>
        <taxon>Campylobacter</taxon>
    </lineage>
</organism>
<sequence length="141" mass="15763">MPINEFEVLEKVTRKAQEKMSSLGASTALDKEMEELNNKANIQKAFNAMKFLNSKSIEDGYNLLQKNEKIDGELQEAQDLKDTAMESLLLDNVTEFSDYNRDKSTHVADYSLSAKWKDMGLRLASGISQGTGLFGDYAAIL</sequence>
<evidence type="ECO:0000313" key="2">
    <source>
        <dbReference type="Proteomes" id="UP001318120"/>
    </source>
</evidence>
<name>A0ABZ2E8P8_9BACT</name>
<evidence type="ECO:0000313" key="1">
    <source>
        <dbReference type="EMBL" id="WWC42131.1"/>
    </source>
</evidence>
<gene>
    <name evidence="1" type="ORF">CVIC9261_02005</name>
</gene>
<protein>
    <submittedName>
        <fullName evidence="1">Uncharacterized protein</fullName>
    </submittedName>
</protein>
<dbReference type="Proteomes" id="UP001318120">
    <property type="component" value="Chromosome"/>
</dbReference>
<keyword evidence="2" id="KW-1185">Reference proteome</keyword>